<evidence type="ECO:0000313" key="1">
    <source>
        <dbReference type="EMBL" id="ADO22550.1"/>
    </source>
</evidence>
<sequence>MGATGLGFLLSWRQDNLNGTDCQGCNILYFSETTGSMCSELSLNRGLEARRKKDLKDSFLWRYGKVGCISLPLREMTAWINPPQISEIFQGYHQRVHGADALSLQTNSLRSRLSSQCLGQSFLLRTLERGRGFRALGDICGHVHEED</sequence>
<dbReference type="DisGeNET" id="9081"/>
<dbReference type="Antibodypedia" id="58336">
    <property type="antibodies" value="32 antibodies from 10 providers"/>
</dbReference>
<reference evidence="1" key="1">
    <citation type="submission" date="2009-09" db="EMBL/GenBank/DDBJ databases">
        <authorList>
            <person name="Hoernsten L."/>
            <person name="Su C."/>
            <person name="Osbourn A.E."/>
            <person name="Hellman U."/>
            <person name="Wernstedt C."/>
            <person name="Oliw E.H."/>
        </authorList>
    </citation>
    <scope>NUCLEOTIDE SEQUENCE</scope>
</reference>
<dbReference type="VEuPathDB" id="HostDB:ENSG00000169763"/>
<dbReference type="VEuPathDB" id="HostDB:ENSG00000169807"/>
<dbReference type="VEuPathDB" id="HostDB:ENSG00000169789"/>
<dbReference type="ExpressionAtlas" id="A0A384MTZ8">
    <property type="expression patterns" value="baseline"/>
</dbReference>
<organism evidence="1">
    <name type="scientific">Homo sapiens</name>
    <name type="common">Human</name>
    <dbReference type="NCBI Taxonomy" id="9606"/>
    <lineage>
        <taxon>Eukaryota</taxon>
        <taxon>Metazoa</taxon>
        <taxon>Chordata</taxon>
        <taxon>Craniata</taxon>
        <taxon>Vertebrata</taxon>
        <taxon>Euteleostomi</taxon>
        <taxon>Mammalia</taxon>
        <taxon>Eutheria</taxon>
        <taxon>Euarchontoglires</taxon>
        <taxon>Primates</taxon>
        <taxon>Haplorrhini</taxon>
        <taxon>Catarrhini</taxon>
        <taxon>Hominidae</taxon>
        <taxon>Homo</taxon>
    </lineage>
</organism>
<name>A0A384MTZ8_HUMAN</name>
<proteinExistence type="evidence at transcript level"/>
<dbReference type="Antibodypedia" id="65672">
    <property type="antibodies" value="16 antibodies from 6 providers"/>
</dbReference>
<protein>
    <submittedName>
        <fullName evidence="1">Epididymis secretory sperm binding protein</fullName>
    </submittedName>
</protein>
<dbReference type="DisGeNET" id="442862"/>
<dbReference type="AlphaFoldDB" id="A0A384MTZ8"/>
<accession>A0A384MTZ8</accession>
<dbReference type="DNASU" id="9081"/>
<dbReference type="EMBL" id="GQ901033">
    <property type="protein sequence ID" value="ADO22550.1"/>
    <property type="molecule type" value="mRNA"/>
</dbReference>